<keyword evidence="5" id="KW-0378">Hydrolase</keyword>
<reference evidence="6" key="3">
    <citation type="submission" date="2015-02" db="EMBL/GenBank/DDBJ databases">
        <title>Genome analysis of three genomes within the thermophilic hydrogenogenic bacterial species Caldanaerobacter subterraneus.</title>
        <authorList>
            <person name="Sant'Anna F.H."/>
            <person name="Lebedinsky A."/>
            <person name="Sokolova T."/>
            <person name="Robb F.T."/>
            <person name="Gonzalez J.M."/>
        </authorList>
    </citation>
    <scope>NUCLEOTIDE SEQUENCE [LARGE SCALE GENOMIC DNA]</scope>
    <source>
        <strain evidence="6">DSM 12653</strain>
    </source>
</reference>
<proteinExistence type="predicted"/>
<accession>A0A0F5PQ63</accession>
<dbReference type="PROSITE" id="PS00892">
    <property type="entry name" value="HIT_1"/>
    <property type="match status" value="1"/>
</dbReference>
<dbReference type="Proteomes" id="UP000010146">
    <property type="component" value="Unassembled WGS sequence"/>
</dbReference>
<evidence type="ECO:0000259" key="4">
    <source>
        <dbReference type="PROSITE" id="PS51084"/>
    </source>
</evidence>
<reference evidence="5 6" key="2">
    <citation type="journal article" date="2015" name="BMC Genomics">
        <title>Analysis of three genomes within the thermophilic bacterial species Caldanaerobacter subterraneus with a focus on carbon monoxide dehydrogenase evolution and hydrolase diversity.</title>
        <authorList>
            <person name="Sant'Anna F.H."/>
            <person name="Lebedinsky A.V."/>
            <person name="Sokolova T.G."/>
            <person name="Robb F.T."/>
            <person name="Gonzalez J.M."/>
        </authorList>
    </citation>
    <scope>NUCLEOTIDE SEQUENCE [LARGE SCALE GENOMIC DNA]</scope>
    <source>
        <strain evidence="5 6">DSM 12653</strain>
    </source>
</reference>
<name>A0A0F5PQ63_9THEO</name>
<evidence type="ECO:0000256" key="1">
    <source>
        <dbReference type="PIRSR" id="PIRSR601310-1"/>
    </source>
</evidence>
<gene>
    <name evidence="5" type="ORF">CDSM653_01000</name>
</gene>
<dbReference type="PROSITE" id="PS51084">
    <property type="entry name" value="HIT_2"/>
    <property type="match status" value="1"/>
</dbReference>
<evidence type="ECO:0000313" key="6">
    <source>
        <dbReference type="Proteomes" id="UP000010146"/>
    </source>
</evidence>
<evidence type="ECO:0000313" key="5">
    <source>
        <dbReference type="EMBL" id="KKC29989.1"/>
    </source>
</evidence>
<dbReference type="Gene3D" id="3.30.428.10">
    <property type="entry name" value="HIT-like"/>
    <property type="match status" value="1"/>
</dbReference>
<dbReference type="InterPro" id="IPR001310">
    <property type="entry name" value="Histidine_triad_HIT"/>
</dbReference>
<feature type="active site" description="Tele-AMP-histidine intermediate" evidence="1">
    <location>
        <position position="103"/>
    </location>
</feature>
<dbReference type="InterPro" id="IPR011146">
    <property type="entry name" value="HIT-like"/>
</dbReference>
<evidence type="ECO:0000256" key="2">
    <source>
        <dbReference type="PIRSR" id="PIRSR601310-3"/>
    </source>
</evidence>
<protein>
    <submittedName>
        <fullName evidence="5">Diadenosine tetraphosphate (Ap4A) hydrolase and other HIT family hydrolase</fullName>
    </submittedName>
</protein>
<dbReference type="InterPro" id="IPR019808">
    <property type="entry name" value="Histidine_triad_CS"/>
</dbReference>
<dbReference type="GO" id="GO:0016787">
    <property type="term" value="F:hydrolase activity"/>
    <property type="evidence" value="ECO:0007669"/>
    <property type="project" value="UniProtKB-KW"/>
</dbReference>
<sequence length="117" mass="13264">MKKVSECIFCKIVNKEVPSNIVYEDDLVVAFRDINPQAPVHILIVPKEHIPTLLDVTEENKHLISHAYMVAKEIAKKEGIDEKGYRIVTNCGKDGGQTVYHLHFHLLGGRFMTWPPG</sequence>
<feature type="domain" description="HIT" evidence="4">
    <location>
        <begin position="8"/>
        <end position="117"/>
    </location>
</feature>
<dbReference type="SUPFAM" id="SSF54197">
    <property type="entry name" value="HIT-like"/>
    <property type="match status" value="1"/>
</dbReference>
<dbReference type="InterPro" id="IPR036265">
    <property type="entry name" value="HIT-like_sf"/>
</dbReference>
<dbReference type="CDD" id="cd01276">
    <property type="entry name" value="PKCI_related"/>
    <property type="match status" value="1"/>
</dbReference>
<organism evidence="5 6">
    <name type="scientific">Caldanaerobacter subterraneus subsp. pacificus DSM 12653</name>
    <dbReference type="NCBI Taxonomy" id="391606"/>
    <lineage>
        <taxon>Bacteria</taxon>
        <taxon>Bacillati</taxon>
        <taxon>Bacillota</taxon>
        <taxon>Clostridia</taxon>
        <taxon>Thermoanaerobacterales</taxon>
        <taxon>Thermoanaerobacteraceae</taxon>
        <taxon>Caldanaerobacter</taxon>
    </lineage>
</organism>
<dbReference type="EMBL" id="ABXP02000056">
    <property type="protein sequence ID" value="KKC29989.1"/>
    <property type="molecule type" value="Genomic_DNA"/>
</dbReference>
<dbReference type="PANTHER" id="PTHR23089">
    <property type="entry name" value="HISTIDINE TRIAD HIT PROTEIN"/>
    <property type="match status" value="1"/>
</dbReference>
<dbReference type="AlphaFoldDB" id="A0A0F5PQ63"/>
<feature type="short sequence motif" description="Histidine triad motif" evidence="2 3">
    <location>
        <begin position="101"/>
        <end position="105"/>
    </location>
</feature>
<dbReference type="PRINTS" id="PR00332">
    <property type="entry name" value="HISTRIAD"/>
</dbReference>
<evidence type="ECO:0000256" key="3">
    <source>
        <dbReference type="PROSITE-ProRule" id="PRU00464"/>
    </source>
</evidence>
<dbReference type="Pfam" id="PF01230">
    <property type="entry name" value="HIT"/>
    <property type="match status" value="1"/>
</dbReference>
<comment type="caution">
    <text evidence="5">The sequence shown here is derived from an EMBL/GenBank/DDBJ whole genome shotgun (WGS) entry which is preliminary data.</text>
</comment>
<reference evidence="5 6" key="1">
    <citation type="submission" date="2008-07" db="EMBL/GenBank/DDBJ databases">
        <authorList>
            <person name="Gonzalez J."/>
            <person name="Sokolova T."/>
            <person name="Ferriera S."/>
            <person name="Johnson J."/>
            <person name="Kravitz S."/>
            <person name="Beeson K."/>
            <person name="Sutton G."/>
            <person name="Rogers Y.-H."/>
            <person name="Friedman R."/>
            <person name="Frazier M."/>
            <person name="Venter J.C."/>
        </authorList>
    </citation>
    <scope>NUCLEOTIDE SEQUENCE [LARGE SCALE GENOMIC DNA]</scope>
    <source>
        <strain evidence="5 6">DSM 12653</strain>
    </source>
</reference>